<dbReference type="GeneID" id="98069316"/>
<dbReference type="PROSITE" id="PS51918">
    <property type="entry name" value="RADICAL_SAM"/>
    <property type="match status" value="1"/>
</dbReference>
<proteinExistence type="inferred from homology"/>
<dbReference type="PANTHER" id="PTHR30352">
    <property type="entry name" value="PYRUVATE FORMATE-LYASE-ACTIVATING ENZYME"/>
    <property type="match status" value="1"/>
</dbReference>
<dbReference type="HOGENOM" id="CLU_058969_0_0_10"/>
<reference evidence="10 11" key="1">
    <citation type="submission" date="2012-01" db="EMBL/GenBank/DDBJ databases">
        <title>The Genome Sequence of Odoribacter laneus YIT 12061.</title>
        <authorList>
            <consortium name="The Broad Institute Genome Sequencing Platform"/>
            <person name="Earl A."/>
            <person name="Ward D."/>
            <person name="Feldgarden M."/>
            <person name="Gevers D."/>
            <person name="Morotomi M."/>
            <person name="Young S.K."/>
            <person name="Zeng Q."/>
            <person name="Gargeya S."/>
            <person name="Fitzgerald M."/>
            <person name="Haas B."/>
            <person name="Abouelleil A."/>
            <person name="Alvarado L."/>
            <person name="Arachchi H.M."/>
            <person name="Berlin A."/>
            <person name="Chapman S.B."/>
            <person name="Gearin G."/>
            <person name="Goldberg J."/>
            <person name="Griggs A."/>
            <person name="Gujja S."/>
            <person name="Hansen M."/>
            <person name="Heiman D."/>
            <person name="Howarth C."/>
            <person name="Larimer J."/>
            <person name="Lui A."/>
            <person name="MacDonald P.J.P."/>
            <person name="McCowen C."/>
            <person name="Montmayeur A."/>
            <person name="Murphy C."/>
            <person name="Neiman D."/>
            <person name="Pearson M."/>
            <person name="Priest M."/>
            <person name="Roberts A."/>
            <person name="Saif S."/>
            <person name="Shea T."/>
            <person name="Sisk P."/>
            <person name="Stolte C."/>
            <person name="Sykes S."/>
            <person name="Wortman J."/>
            <person name="Nusbaum C."/>
            <person name="Birren B."/>
        </authorList>
    </citation>
    <scope>NUCLEOTIDE SEQUENCE [LARGE SCALE GENOMIC DNA]</scope>
    <source>
        <strain evidence="10 11">YIT 12061</strain>
    </source>
</reference>
<evidence type="ECO:0000313" key="10">
    <source>
        <dbReference type="EMBL" id="EHP47143.1"/>
    </source>
</evidence>
<keyword evidence="6" id="KW-0560">Oxidoreductase</keyword>
<dbReference type="PANTHER" id="PTHR30352:SF4">
    <property type="entry name" value="PYRUVATE FORMATE-LYASE 2-ACTIVATING ENZYME"/>
    <property type="match status" value="1"/>
</dbReference>
<dbReference type="PIRSF" id="PIRSF000371">
    <property type="entry name" value="PFL_act_enz"/>
    <property type="match status" value="1"/>
</dbReference>
<evidence type="ECO:0000256" key="5">
    <source>
        <dbReference type="ARBA" id="ARBA00022723"/>
    </source>
</evidence>
<dbReference type="CDD" id="cd01335">
    <property type="entry name" value="Radical_SAM"/>
    <property type="match status" value="1"/>
</dbReference>
<evidence type="ECO:0000256" key="3">
    <source>
        <dbReference type="ARBA" id="ARBA00022485"/>
    </source>
</evidence>
<feature type="domain" description="Radical SAM core" evidence="9">
    <location>
        <begin position="14"/>
        <end position="259"/>
    </location>
</feature>
<protein>
    <submittedName>
        <fullName evidence="10">Glycyl-radical enzyme activating protein family</fullName>
    </submittedName>
</protein>
<dbReference type="NCBIfam" id="TIGR02494">
    <property type="entry name" value="PFLE_PFLC"/>
    <property type="match status" value="1"/>
</dbReference>
<keyword evidence="8" id="KW-0411">Iron-sulfur</keyword>
<keyword evidence="5" id="KW-0479">Metal-binding</keyword>
<dbReference type="InterPro" id="IPR012839">
    <property type="entry name" value="Organic_radical_activase"/>
</dbReference>
<dbReference type="STRING" id="742817.HMPREF9449_01750"/>
<dbReference type="Pfam" id="PF04055">
    <property type="entry name" value="Radical_SAM"/>
    <property type="match status" value="1"/>
</dbReference>
<comment type="similarity">
    <text evidence="2">Belongs to the organic radical-activating enzymes family.</text>
</comment>
<evidence type="ECO:0000256" key="2">
    <source>
        <dbReference type="ARBA" id="ARBA00009777"/>
    </source>
</evidence>
<evidence type="ECO:0000256" key="6">
    <source>
        <dbReference type="ARBA" id="ARBA00023002"/>
    </source>
</evidence>
<evidence type="ECO:0000256" key="8">
    <source>
        <dbReference type="ARBA" id="ARBA00023014"/>
    </source>
</evidence>
<sequence>MRGNIFDIKRYAIHDGPGIRTTVFLKGCNLHCRWCHNPESQSLEPSRMWQIHRLGEKEFREEKMVGYCITAEELWTELRKDQVFFEESAGGVTFSGGEPLLQPDFLLEMLKRCRAAHFRTCVDTAGAVNIGGLEEICRYTDLFLYDIKTAEPDTFRTFIGEGYENVWDNLKRIVQHGAQVLIRIPVIPGVNDSLVALSAIVGRLKTIPALHRIELLPYHRTGADKYRRLGREYGMGETASLTETGITGIKEYFRENGYEVL</sequence>
<evidence type="ECO:0000259" key="9">
    <source>
        <dbReference type="PROSITE" id="PS51918"/>
    </source>
</evidence>
<dbReference type="GO" id="GO:0016491">
    <property type="term" value="F:oxidoreductase activity"/>
    <property type="evidence" value="ECO:0007669"/>
    <property type="project" value="UniProtKB-KW"/>
</dbReference>
<dbReference type="InterPro" id="IPR058240">
    <property type="entry name" value="rSAM_sf"/>
</dbReference>
<dbReference type="EMBL" id="ADMC01000023">
    <property type="protein sequence ID" value="EHP47143.1"/>
    <property type="molecule type" value="Genomic_DNA"/>
</dbReference>
<name>H1DHL4_9BACT</name>
<dbReference type="SUPFAM" id="SSF102114">
    <property type="entry name" value="Radical SAM enzymes"/>
    <property type="match status" value="1"/>
</dbReference>
<dbReference type="GO" id="GO:0051539">
    <property type="term" value="F:4 iron, 4 sulfur cluster binding"/>
    <property type="evidence" value="ECO:0007669"/>
    <property type="project" value="UniProtKB-KW"/>
</dbReference>
<dbReference type="AlphaFoldDB" id="H1DHL4"/>
<dbReference type="Proteomes" id="UP000004892">
    <property type="component" value="Unassembled WGS sequence"/>
</dbReference>
<keyword evidence="3" id="KW-0004">4Fe-4S</keyword>
<evidence type="ECO:0000256" key="7">
    <source>
        <dbReference type="ARBA" id="ARBA00023004"/>
    </source>
</evidence>
<keyword evidence="4" id="KW-0949">S-adenosyl-L-methionine</keyword>
<keyword evidence="7" id="KW-0408">Iron</keyword>
<comment type="caution">
    <text evidence="10">The sequence shown here is derived from an EMBL/GenBank/DDBJ whole genome shotgun (WGS) entry which is preliminary data.</text>
</comment>
<dbReference type="InterPro" id="IPR034457">
    <property type="entry name" value="Organic_radical-activating"/>
</dbReference>
<dbReference type="SFLD" id="SFLDG01066">
    <property type="entry name" value="organic_radical-activating_enz"/>
    <property type="match status" value="1"/>
</dbReference>
<dbReference type="InterPro" id="IPR007197">
    <property type="entry name" value="rSAM"/>
</dbReference>
<dbReference type="GO" id="GO:0046872">
    <property type="term" value="F:metal ion binding"/>
    <property type="evidence" value="ECO:0007669"/>
    <property type="project" value="UniProtKB-KW"/>
</dbReference>
<accession>H1DHL4</accession>
<evidence type="ECO:0000313" key="11">
    <source>
        <dbReference type="Proteomes" id="UP000004892"/>
    </source>
</evidence>
<dbReference type="Gene3D" id="3.20.20.70">
    <property type="entry name" value="Aldolase class I"/>
    <property type="match status" value="1"/>
</dbReference>
<keyword evidence="11" id="KW-1185">Reference proteome</keyword>
<evidence type="ECO:0000256" key="4">
    <source>
        <dbReference type="ARBA" id="ARBA00022691"/>
    </source>
</evidence>
<dbReference type="InterPro" id="IPR013785">
    <property type="entry name" value="Aldolase_TIM"/>
</dbReference>
<comment type="cofactor">
    <cofactor evidence="1">
        <name>[4Fe-4S] cluster</name>
        <dbReference type="ChEBI" id="CHEBI:49883"/>
    </cofactor>
</comment>
<dbReference type="eggNOG" id="COG1180">
    <property type="taxonomic scope" value="Bacteria"/>
</dbReference>
<organism evidence="10 11">
    <name type="scientific">Odoribacter laneus YIT 12061</name>
    <dbReference type="NCBI Taxonomy" id="742817"/>
    <lineage>
        <taxon>Bacteria</taxon>
        <taxon>Pseudomonadati</taxon>
        <taxon>Bacteroidota</taxon>
        <taxon>Bacteroidia</taxon>
        <taxon>Bacteroidales</taxon>
        <taxon>Odoribacteraceae</taxon>
        <taxon>Odoribacter</taxon>
    </lineage>
</organism>
<evidence type="ECO:0000256" key="1">
    <source>
        <dbReference type="ARBA" id="ARBA00001966"/>
    </source>
</evidence>
<dbReference type="RefSeq" id="WP_009136898.1">
    <property type="nucleotide sequence ID" value="NZ_JH594596.1"/>
</dbReference>
<dbReference type="SFLD" id="SFLDS00029">
    <property type="entry name" value="Radical_SAM"/>
    <property type="match status" value="1"/>
</dbReference>
<gene>
    <name evidence="10" type="ORF">HMPREF9449_01750</name>
</gene>
<dbReference type="PROSITE" id="PS01087">
    <property type="entry name" value="RADICAL_ACTIVATING"/>
    <property type="match status" value="1"/>
</dbReference>
<dbReference type="PATRIC" id="fig|742817.3.peg.1869"/>
<dbReference type="InterPro" id="IPR001989">
    <property type="entry name" value="Radical_activat_CS"/>
</dbReference>